<keyword evidence="4" id="KW-0804">Transcription</keyword>
<dbReference type="Proteomes" id="UP000294555">
    <property type="component" value="Unassembled WGS sequence"/>
</dbReference>
<evidence type="ECO:0000256" key="3">
    <source>
        <dbReference type="ARBA" id="ARBA00023125"/>
    </source>
</evidence>
<dbReference type="InterPro" id="IPR036388">
    <property type="entry name" value="WH-like_DNA-bd_sf"/>
</dbReference>
<accession>A0A4R1NES3</accession>
<dbReference type="OrthoDB" id="8557381at2"/>
<protein>
    <submittedName>
        <fullName evidence="6">DNA-binding transcriptional LysR family regulator</fullName>
    </submittedName>
</protein>
<evidence type="ECO:0000256" key="1">
    <source>
        <dbReference type="ARBA" id="ARBA00009437"/>
    </source>
</evidence>
<evidence type="ECO:0000313" key="6">
    <source>
        <dbReference type="EMBL" id="TCL05379.1"/>
    </source>
</evidence>
<gene>
    <name evidence="6" type="ORF">EZJ58_3559</name>
</gene>
<feature type="domain" description="HTH lysR-type" evidence="5">
    <location>
        <begin position="6"/>
        <end position="63"/>
    </location>
</feature>
<name>A0A4R1NES3_9GAMM</name>
<dbReference type="Gene3D" id="3.40.190.10">
    <property type="entry name" value="Periplasmic binding protein-like II"/>
    <property type="match status" value="2"/>
</dbReference>
<dbReference type="InterPro" id="IPR037402">
    <property type="entry name" value="YidZ_PBP2"/>
</dbReference>
<evidence type="ECO:0000259" key="5">
    <source>
        <dbReference type="PROSITE" id="PS50931"/>
    </source>
</evidence>
<comment type="similarity">
    <text evidence="1">Belongs to the LysR transcriptional regulatory family.</text>
</comment>
<dbReference type="PANTHER" id="PTHR30118:SF15">
    <property type="entry name" value="TRANSCRIPTIONAL REGULATORY PROTEIN"/>
    <property type="match status" value="1"/>
</dbReference>
<dbReference type="SUPFAM" id="SSF53850">
    <property type="entry name" value="Periplasmic binding protein-like II"/>
    <property type="match status" value="1"/>
</dbReference>
<dbReference type="Pfam" id="PF03466">
    <property type="entry name" value="LysR_substrate"/>
    <property type="match status" value="1"/>
</dbReference>
<keyword evidence="3 6" id="KW-0238">DNA-binding</keyword>
<dbReference type="AlphaFoldDB" id="A0A4R1NES3"/>
<dbReference type="InterPro" id="IPR036390">
    <property type="entry name" value="WH_DNA-bd_sf"/>
</dbReference>
<dbReference type="RefSeq" id="WP_132924088.1">
    <property type="nucleotide sequence ID" value="NZ_SJOI01000001.1"/>
</dbReference>
<sequence>MDFHGIDLNLLAAFDALMIERNVTRAAARVGVSQPAMSAALSRLRQLFDDRLFLRSADGLLPTPLARDIANPISQALRQIEAALVEKPEFVPERMSLTFTLGMSEYAAIVLLPALARALEKRAPGVTLNVHAFNGRDSAVDLLDAGTIDLAVGVPPRRPESRILTKSIFRDEFVTIVRRDSAAAKRGMSMDAFLALSHVLVSPEGDRYGLVDQALAQMGKHRTLALTLPQMLAVPAVIAQTDMTATVMKRVVLHSSVQRDLVLFPPPIVLPSIDFHLIWHRRSDPHPAQQWFRELIATLGASLD</sequence>
<dbReference type="PRINTS" id="PR00039">
    <property type="entry name" value="HTHLYSR"/>
</dbReference>
<dbReference type="Gene3D" id="1.10.10.10">
    <property type="entry name" value="Winged helix-like DNA-binding domain superfamily/Winged helix DNA-binding domain"/>
    <property type="match status" value="1"/>
</dbReference>
<dbReference type="InterPro" id="IPR000847">
    <property type="entry name" value="LysR_HTH_N"/>
</dbReference>
<evidence type="ECO:0000313" key="7">
    <source>
        <dbReference type="Proteomes" id="UP000294555"/>
    </source>
</evidence>
<dbReference type="PROSITE" id="PS50931">
    <property type="entry name" value="HTH_LYSR"/>
    <property type="match status" value="1"/>
</dbReference>
<dbReference type="CDD" id="cd08417">
    <property type="entry name" value="PBP2_Nitroaromatics_like"/>
    <property type="match status" value="1"/>
</dbReference>
<dbReference type="InterPro" id="IPR050389">
    <property type="entry name" value="LysR-type_TF"/>
</dbReference>
<keyword evidence="7" id="KW-1185">Reference proteome</keyword>
<comment type="caution">
    <text evidence="6">The sequence shown here is derived from an EMBL/GenBank/DDBJ whole genome shotgun (WGS) entry which is preliminary data.</text>
</comment>
<keyword evidence="2" id="KW-0805">Transcription regulation</keyword>
<dbReference type="GO" id="GO:0003677">
    <property type="term" value="F:DNA binding"/>
    <property type="evidence" value="ECO:0007669"/>
    <property type="project" value="UniProtKB-KW"/>
</dbReference>
<dbReference type="InterPro" id="IPR005119">
    <property type="entry name" value="LysR_subst-bd"/>
</dbReference>
<evidence type="ECO:0000256" key="2">
    <source>
        <dbReference type="ARBA" id="ARBA00023015"/>
    </source>
</evidence>
<proteinExistence type="inferred from homology"/>
<dbReference type="SUPFAM" id="SSF46785">
    <property type="entry name" value="Winged helix' DNA-binding domain"/>
    <property type="match status" value="1"/>
</dbReference>
<reference evidence="6 7" key="1">
    <citation type="submission" date="2019-02" db="EMBL/GenBank/DDBJ databases">
        <title>Investigation of anaerobic lignin degradation for improved lignocellulosic biofuels.</title>
        <authorList>
            <person name="Deangelis K."/>
        </authorList>
    </citation>
    <scope>NUCLEOTIDE SEQUENCE [LARGE SCALE GENOMIC DNA]</scope>
    <source>
        <strain evidence="6 7">159R</strain>
    </source>
</reference>
<dbReference type="Pfam" id="PF00126">
    <property type="entry name" value="HTH_1"/>
    <property type="match status" value="1"/>
</dbReference>
<dbReference type="PANTHER" id="PTHR30118">
    <property type="entry name" value="HTH-TYPE TRANSCRIPTIONAL REGULATOR LEUO-RELATED"/>
    <property type="match status" value="1"/>
</dbReference>
<evidence type="ECO:0000256" key="4">
    <source>
        <dbReference type="ARBA" id="ARBA00023163"/>
    </source>
</evidence>
<dbReference type="EMBL" id="SJOI01000001">
    <property type="protein sequence ID" value="TCL05379.1"/>
    <property type="molecule type" value="Genomic_DNA"/>
</dbReference>
<dbReference type="GO" id="GO:0003700">
    <property type="term" value="F:DNA-binding transcription factor activity"/>
    <property type="evidence" value="ECO:0007669"/>
    <property type="project" value="InterPro"/>
</dbReference>
<organism evidence="6 7">
    <name type="scientific">Sodalis ligni</name>
    <dbReference type="NCBI Taxonomy" id="2697027"/>
    <lineage>
        <taxon>Bacteria</taxon>
        <taxon>Pseudomonadati</taxon>
        <taxon>Pseudomonadota</taxon>
        <taxon>Gammaproteobacteria</taxon>
        <taxon>Enterobacterales</taxon>
        <taxon>Bruguierivoracaceae</taxon>
        <taxon>Sodalis</taxon>
    </lineage>
</organism>